<sequence length="102" mass="11264">MSVTHVVLFTWHGDAAADPAVVEGIADALRRFVRESDLPGLQSWTCGRDAGLAAGNAEFACVGVFDDVDAYTVYRDHPEHRRIIDEQIKPYIAERTAVQFTS</sequence>
<protein>
    <recommendedName>
        <fullName evidence="1">Stress-response A/B barrel domain-containing protein</fullName>
    </recommendedName>
</protein>
<dbReference type="Proteomes" id="UP001500928">
    <property type="component" value="Unassembled WGS sequence"/>
</dbReference>
<dbReference type="Gene3D" id="3.30.70.100">
    <property type="match status" value="1"/>
</dbReference>
<dbReference type="SMART" id="SM00886">
    <property type="entry name" value="Dabb"/>
    <property type="match status" value="1"/>
</dbReference>
<evidence type="ECO:0000259" key="1">
    <source>
        <dbReference type="PROSITE" id="PS51502"/>
    </source>
</evidence>
<evidence type="ECO:0000313" key="2">
    <source>
        <dbReference type="EMBL" id="GAA4779249.1"/>
    </source>
</evidence>
<reference evidence="3" key="1">
    <citation type="journal article" date="2019" name="Int. J. Syst. Evol. Microbiol.">
        <title>The Global Catalogue of Microorganisms (GCM) 10K type strain sequencing project: providing services to taxonomists for standard genome sequencing and annotation.</title>
        <authorList>
            <consortium name="The Broad Institute Genomics Platform"/>
            <consortium name="The Broad Institute Genome Sequencing Center for Infectious Disease"/>
            <person name="Wu L."/>
            <person name="Ma J."/>
        </authorList>
    </citation>
    <scope>NUCLEOTIDE SEQUENCE [LARGE SCALE GENOMIC DNA]</scope>
    <source>
        <strain evidence="3">JCM 17979</strain>
    </source>
</reference>
<keyword evidence="3" id="KW-1185">Reference proteome</keyword>
<accession>A0ABP9ACW2</accession>
<comment type="caution">
    <text evidence="2">The sequence shown here is derived from an EMBL/GenBank/DDBJ whole genome shotgun (WGS) entry which is preliminary data.</text>
</comment>
<organism evidence="2 3">
    <name type="scientific">Actinomycetospora chlora</name>
    <dbReference type="NCBI Taxonomy" id="663608"/>
    <lineage>
        <taxon>Bacteria</taxon>
        <taxon>Bacillati</taxon>
        <taxon>Actinomycetota</taxon>
        <taxon>Actinomycetes</taxon>
        <taxon>Pseudonocardiales</taxon>
        <taxon>Pseudonocardiaceae</taxon>
        <taxon>Actinomycetospora</taxon>
    </lineage>
</organism>
<gene>
    <name evidence="2" type="ORF">GCM10023200_10430</name>
</gene>
<feature type="domain" description="Stress-response A/B barrel" evidence="1">
    <location>
        <begin position="3"/>
        <end position="100"/>
    </location>
</feature>
<dbReference type="EMBL" id="BAABHO010000006">
    <property type="protein sequence ID" value="GAA4779249.1"/>
    <property type="molecule type" value="Genomic_DNA"/>
</dbReference>
<dbReference type="PROSITE" id="PS51502">
    <property type="entry name" value="S_R_A_B_BARREL"/>
    <property type="match status" value="1"/>
</dbReference>
<dbReference type="InterPro" id="IPR013097">
    <property type="entry name" value="Dabb"/>
</dbReference>
<dbReference type="Pfam" id="PF07876">
    <property type="entry name" value="Dabb"/>
    <property type="match status" value="1"/>
</dbReference>
<evidence type="ECO:0000313" key="3">
    <source>
        <dbReference type="Proteomes" id="UP001500928"/>
    </source>
</evidence>
<proteinExistence type="predicted"/>
<dbReference type="RefSeq" id="WP_345411441.1">
    <property type="nucleotide sequence ID" value="NZ_BAABHO010000006.1"/>
</dbReference>
<dbReference type="InterPro" id="IPR011008">
    <property type="entry name" value="Dimeric_a/b-barrel"/>
</dbReference>
<name>A0ABP9ACW2_9PSEU</name>
<dbReference type="SUPFAM" id="SSF54909">
    <property type="entry name" value="Dimeric alpha+beta barrel"/>
    <property type="match status" value="1"/>
</dbReference>